<keyword evidence="7" id="KW-1185">Reference proteome</keyword>
<feature type="region of interest" description="Disordered" evidence="1">
    <location>
        <begin position="305"/>
        <end position="337"/>
    </location>
</feature>
<evidence type="ECO:0000259" key="3">
    <source>
        <dbReference type="Pfam" id="PF13456"/>
    </source>
</evidence>
<dbReference type="InterPro" id="IPR005135">
    <property type="entry name" value="Endo/exonuclease/phosphatase"/>
</dbReference>
<dbReference type="EMBL" id="LR999455">
    <property type="protein sequence ID" value="CAE6073922.1"/>
    <property type="molecule type" value="Genomic_DNA"/>
</dbReference>
<dbReference type="AlphaFoldDB" id="A0A8S2AJX8"/>
<evidence type="ECO:0008006" key="8">
    <source>
        <dbReference type="Google" id="ProtNLM"/>
    </source>
</evidence>
<evidence type="ECO:0000313" key="6">
    <source>
        <dbReference type="EMBL" id="CAE6073922.1"/>
    </source>
</evidence>
<dbReference type="InterPro" id="IPR040256">
    <property type="entry name" value="At4g02000-like"/>
</dbReference>
<feature type="compositionally biased region" description="Polar residues" evidence="1">
    <location>
        <begin position="325"/>
        <end position="337"/>
    </location>
</feature>
<dbReference type="Pfam" id="PF03372">
    <property type="entry name" value="Exo_endo_phos"/>
    <property type="match status" value="1"/>
</dbReference>
<feature type="domain" description="DUF4283" evidence="4">
    <location>
        <begin position="34"/>
        <end position="111"/>
    </location>
</feature>
<dbReference type="GO" id="GO:0004523">
    <property type="term" value="F:RNA-DNA hybrid ribonuclease activity"/>
    <property type="evidence" value="ECO:0007669"/>
    <property type="project" value="InterPro"/>
</dbReference>
<dbReference type="Pfam" id="PF14392">
    <property type="entry name" value="zf-CCHC_4"/>
    <property type="match status" value="1"/>
</dbReference>
<gene>
    <name evidence="6" type="ORF">AARE701A_LOCUS12365</name>
</gene>
<dbReference type="InterPro" id="IPR002156">
    <property type="entry name" value="RNaseH_domain"/>
</dbReference>
<dbReference type="Gene3D" id="3.30.420.10">
    <property type="entry name" value="Ribonuclease H-like superfamily/Ribonuclease H"/>
    <property type="match status" value="1"/>
</dbReference>
<dbReference type="Pfam" id="PF13456">
    <property type="entry name" value="RVT_3"/>
    <property type="match status" value="1"/>
</dbReference>
<reference evidence="6" key="1">
    <citation type="submission" date="2021-01" db="EMBL/GenBank/DDBJ databases">
        <authorList>
            <person name="Bezrukov I."/>
        </authorList>
    </citation>
    <scope>NUCLEOTIDE SEQUENCE</scope>
</reference>
<dbReference type="PANTHER" id="PTHR31286:SF178">
    <property type="entry name" value="DUF4283 DOMAIN-CONTAINING PROTEIN"/>
    <property type="match status" value="1"/>
</dbReference>
<accession>A0A8S2AJX8</accession>
<evidence type="ECO:0000256" key="1">
    <source>
        <dbReference type="SAM" id="MobiDB-lite"/>
    </source>
</evidence>
<dbReference type="PANTHER" id="PTHR31286">
    <property type="entry name" value="GLYCINE-RICH CELL WALL STRUCTURAL PROTEIN 1.8-LIKE"/>
    <property type="match status" value="1"/>
</dbReference>
<organism evidence="6 7">
    <name type="scientific">Arabidopsis arenosa</name>
    <name type="common">Sand rock-cress</name>
    <name type="synonym">Cardaminopsis arenosa</name>
    <dbReference type="NCBI Taxonomy" id="38785"/>
    <lineage>
        <taxon>Eukaryota</taxon>
        <taxon>Viridiplantae</taxon>
        <taxon>Streptophyta</taxon>
        <taxon>Embryophyta</taxon>
        <taxon>Tracheophyta</taxon>
        <taxon>Spermatophyta</taxon>
        <taxon>Magnoliopsida</taxon>
        <taxon>eudicotyledons</taxon>
        <taxon>Gunneridae</taxon>
        <taxon>Pentapetalae</taxon>
        <taxon>rosids</taxon>
        <taxon>malvids</taxon>
        <taxon>Brassicales</taxon>
        <taxon>Brassicaceae</taxon>
        <taxon>Camelineae</taxon>
        <taxon>Arabidopsis</taxon>
    </lineage>
</organism>
<feature type="domain" description="RNase H type-1" evidence="3">
    <location>
        <begin position="667"/>
        <end position="792"/>
    </location>
</feature>
<dbReference type="SUPFAM" id="SSF56219">
    <property type="entry name" value="DNase I-like"/>
    <property type="match status" value="1"/>
</dbReference>
<evidence type="ECO:0000259" key="4">
    <source>
        <dbReference type="Pfam" id="PF14111"/>
    </source>
</evidence>
<dbReference type="InterPro" id="IPR036397">
    <property type="entry name" value="RNaseH_sf"/>
</dbReference>
<dbReference type="InterPro" id="IPR025836">
    <property type="entry name" value="Zn_knuckle_CX2CX4HX4C"/>
</dbReference>
<sequence>MADKELWISLQNLNLGLERSPQKISNDAKNKRDAEHHLSLVVKRIHPSQNPAGIKVMMPKVWKLEGRVTSRINEDGSVQFFFRHEHQLLTVLDNGPWAYKDWLLVVDRWTRRNYPDFLRIIRFWVKILNLPDDSKSDSLIREIGGELGHVDEVHIQQSTADQAGEVRVRVPIDIDDRLIFVRYFNLDDAGAPVLIRYVYDKLRKFCSTCGSLRHLATSCNHQVHEMEHLQLPPPAANQMVTQPNTPTEDADDTMGETVGSNLNMELSENQDQSAAQGEDMEFTHPREDQDAVNATFDVQEMGVDSASGQIRGTKRKVTESADAEQASTSNKRAQPNFPTQAQGEIDIMFLVETKNKDSYVEKLGADLHFPHHLLVSPDGLNGGLAIFWQDSVKCDFLDTPTLHYTNLIVSEGPISFYVTYIYGNPVRGSRQQLWRRISNLAQTNLYGNKPRLMLGDLNEIQNNDEKFGGPIRPEWQFAHFRNMLNVSGLHDIKTFGGIYTWRGNRQGGEVKEKLDRAVANAEWQDLFPKAFAQLLKWCGSDHRPLLIDTADRKWRGAKQFRYDNRWRLNPEVKQIISQGWIQRCSHLPPQRFNEALKRCRDSLSQWKTDNLCNSKKRIHELQEALHKAYASNFIDYNFIAEIKSKLQAEYRMEEEYWYTKSRIQWLNADASWLDDHNPAGIGWILQDGRDKHILKGSSSIAATESPLEAEAIALKEAILRLKMLGYDHVTFCGDSAQIYRYLDSSCNSRSNLPPAAIQGHLEDIKALAYNTYMFKHIGRQDNTHADFLAKQARINVSPYVVSYIL</sequence>
<dbReference type="Gene3D" id="3.60.10.10">
    <property type="entry name" value="Endonuclease/exonuclease/phosphatase"/>
    <property type="match status" value="1"/>
</dbReference>
<feature type="domain" description="Zinc knuckle CX2CX4HX4C" evidence="5">
    <location>
        <begin position="172"/>
        <end position="220"/>
    </location>
</feature>
<dbReference type="InterPro" id="IPR036691">
    <property type="entry name" value="Endo/exonu/phosph_ase_sf"/>
</dbReference>
<dbReference type="GO" id="GO:0003676">
    <property type="term" value="F:nucleic acid binding"/>
    <property type="evidence" value="ECO:0007669"/>
    <property type="project" value="InterPro"/>
</dbReference>
<evidence type="ECO:0000313" key="7">
    <source>
        <dbReference type="Proteomes" id="UP000682877"/>
    </source>
</evidence>
<dbReference type="InterPro" id="IPR025558">
    <property type="entry name" value="DUF4283"/>
</dbReference>
<evidence type="ECO:0000259" key="5">
    <source>
        <dbReference type="Pfam" id="PF14392"/>
    </source>
</evidence>
<dbReference type="SUPFAM" id="SSF53098">
    <property type="entry name" value="Ribonuclease H-like"/>
    <property type="match status" value="1"/>
</dbReference>
<protein>
    <recommendedName>
        <fullName evidence="8">RNase H type-1 domain-containing protein</fullName>
    </recommendedName>
</protein>
<dbReference type="InterPro" id="IPR044730">
    <property type="entry name" value="RNase_H-like_dom_plant"/>
</dbReference>
<dbReference type="InterPro" id="IPR012337">
    <property type="entry name" value="RNaseH-like_sf"/>
</dbReference>
<name>A0A8S2AJX8_ARAAE</name>
<dbReference type="Proteomes" id="UP000682877">
    <property type="component" value="Chromosome 5"/>
</dbReference>
<dbReference type="Pfam" id="PF14111">
    <property type="entry name" value="DUF4283"/>
    <property type="match status" value="1"/>
</dbReference>
<dbReference type="CDD" id="cd06222">
    <property type="entry name" value="RNase_H_like"/>
    <property type="match status" value="1"/>
</dbReference>
<proteinExistence type="predicted"/>
<feature type="domain" description="Endonuclease/exonuclease/phosphatase" evidence="2">
    <location>
        <begin position="341"/>
        <end position="542"/>
    </location>
</feature>
<evidence type="ECO:0000259" key="2">
    <source>
        <dbReference type="Pfam" id="PF03372"/>
    </source>
</evidence>